<dbReference type="SMART" id="SM00935">
    <property type="entry name" value="OmpH"/>
    <property type="match status" value="1"/>
</dbReference>
<protein>
    <submittedName>
        <fullName evidence="3">OmpH family outer membrane protein</fullName>
    </submittedName>
</protein>
<dbReference type="InterPro" id="IPR005632">
    <property type="entry name" value="Chaperone_Skp"/>
</dbReference>
<dbReference type="InterPro" id="IPR024930">
    <property type="entry name" value="Skp_dom_sf"/>
</dbReference>
<evidence type="ECO:0000256" key="2">
    <source>
        <dbReference type="ARBA" id="ARBA00022729"/>
    </source>
</evidence>
<dbReference type="SUPFAM" id="SSF111384">
    <property type="entry name" value="OmpH-like"/>
    <property type="match status" value="1"/>
</dbReference>
<accession>A0ABW3D0M0</accession>
<comment type="caution">
    <text evidence="3">The sequence shown here is derived from an EMBL/GenBank/DDBJ whole genome shotgun (WGS) entry which is preliminary data.</text>
</comment>
<keyword evidence="2" id="KW-0732">Signal</keyword>
<dbReference type="Proteomes" id="UP001596978">
    <property type="component" value="Unassembled WGS sequence"/>
</dbReference>
<dbReference type="PROSITE" id="PS51257">
    <property type="entry name" value="PROKAR_LIPOPROTEIN"/>
    <property type="match status" value="1"/>
</dbReference>
<keyword evidence="4" id="KW-1185">Reference proteome</keyword>
<evidence type="ECO:0000313" key="4">
    <source>
        <dbReference type="Proteomes" id="UP001596978"/>
    </source>
</evidence>
<evidence type="ECO:0000256" key="1">
    <source>
        <dbReference type="ARBA" id="ARBA00009091"/>
    </source>
</evidence>
<proteinExistence type="inferred from homology"/>
<dbReference type="Gene3D" id="3.30.910.20">
    <property type="entry name" value="Skp domain"/>
    <property type="match status" value="1"/>
</dbReference>
<dbReference type="PANTHER" id="PTHR35089:SF1">
    <property type="entry name" value="CHAPERONE PROTEIN SKP"/>
    <property type="match status" value="1"/>
</dbReference>
<dbReference type="PANTHER" id="PTHR35089">
    <property type="entry name" value="CHAPERONE PROTEIN SKP"/>
    <property type="match status" value="1"/>
</dbReference>
<organism evidence="3 4">
    <name type="scientific">Sungkyunkwania multivorans</name>
    <dbReference type="NCBI Taxonomy" id="1173618"/>
    <lineage>
        <taxon>Bacteria</taxon>
        <taxon>Pseudomonadati</taxon>
        <taxon>Bacteroidota</taxon>
        <taxon>Flavobacteriia</taxon>
        <taxon>Flavobacteriales</taxon>
        <taxon>Flavobacteriaceae</taxon>
        <taxon>Sungkyunkwania</taxon>
    </lineage>
</organism>
<dbReference type="RefSeq" id="WP_386408967.1">
    <property type="nucleotide sequence ID" value="NZ_JBHTJH010000017.1"/>
</dbReference>
<gene>
    <name evidence="3" type="ORF">ACFQ1M_13215</name>
</gene>
<evidence type="ECO:0000313" key="3">
    <source>
        <dbReference type="EMBL" id="MFD0863169.1"/>
    </source>
</evidence>
<comment type="similarity">
    <text evidence="1">Belongs to the Skp family.</text>
</comment>
<reference evidence="4" key="1">
    <citation type="journal article" date="2019" name="Int. J. Syst. Evol. Microbiol.">
        <title>The Global Catalogue of Microorganisms (GCM) 10K type strain sequencing project: providing services to taxonomists for standard genome sequencing and annotation.</title>
        <authorList>
            <consortium name="The Broad Institute Genomics Platform"/>
            <consortium name="The Broad Institute Genome Sequencing Center for Infectious Disease"/>
            <person name="Wu L."/>
            <person name="Ma J."/>
        </authorList>
    </citation>
    <scope>NUCLEOTIDE SEQUENCE [LARGE SCALE GENOMIC DNA]</scope>
    <source>
        <strain evidence="4">CCUG 62952</strain>
    </source>
</reference>
<name>A0ABW3D0M0_9FLAO</name>
<dbReference type="EMBL" id="JBHTJH010000017">
    <property type="protein sequence ID" value="MFD0863169.1"/>
    <property type="molecule type" value="Genomic_DNA"/>
</dbReference>
<dbReference type="Pfam" id="PF03938">
    <property type="entry name" value="OmpH"/>
    <property type="match status" value="1"/>
</dbReference>
<sequence length="172" mass="19878">MKKLIFGAIALMAFVSCEKQKIAFVDNSELVNEYQEKKDIEEKFKVQIEAFQKKTDSLSRAFQAEAQEFQDKAAKMARKKAEERYQELGQKQQMLSQQLQYEEQQIQMASQKEIDSLVKKVKNFVKDYGKTNGYTYILGANEAGSVLYGTEANDITSLLLEELNKKYETEKQ</sequence>